<evidence type="ECO:0000256" key="2">
    <source>
        <dbReference type="ARBA" id="ARBA00022748"/>
    </source>
</evidence>
<reference evidence="6 7" key="1">
    <citation type="submission" date="2018-03" db="EMBL/GenBank/DDBJ databases">
        <authorList>
            <person name="Keele B.F."/>
        </authorList>
    </citation>
    <scope>NUCLEOTIDE SEQUENCE [LARGE SCALE GENOMIC DNA]</scope>
    <source>
        <strain evidence="6 7">YL28-9</strain>
    </source>
</reference>
<keyword evidence="3" id="KW-1015">Disulfide bond</keyword>
<feature type="domain" description="Thioredoxin" evidence="5">
    <location>
        <begin position="57"/>
        <end position="203"/>
    </location>
</feature>
<dbReference type="PROSITE" id="PS51352">
    <property type="entry name" value="THIOREDOXIN_2"/>
    <property type="match status" value="1"/>
</dbReference>
<dbReference type="Pfam" id="PF08534">
    <property type="entry name" value="Redoxin"/>
    <property type="match status" value="1"/>
</dbReference>
<dbReference type="InterPro" id="IPR013766">
    <property type="entry name" value="Thioredoxin_domain"/>
</dbReference>
<gene>
    <name evidence="6" type="ORF">C7T94_02315</name>
</gene>
<dbReference type="SUPFAM" id="SSF52833">
    <property type="entry name" value="Thioredoxin-like"/>
    <property type="match status" value="1"/>
</dbReference>
<dbReference type="AlphaFoldDB" id="A0A2T3HR87"/>
<evidence type="ECO:0000256" key="1">
    <source>
        <dbReference type="ARBA" id="ARBA00004196"/>
    </source>
</evidence>
<dbReference type="GO" id="GO:0030313">
    <property type="term" value="C:cell envelope"/>
    <property type="evidence" value="ECO:0007669"/>
    <property type="project" value="UniProtKB-SubCell"/>
</dbReference>
<proteinExistence type="predicted"/>
<dbReference type="PANTHER" id="PTHR42852:SF6">
    <property type="entry name" value="THIOL:DISULFIDE INTERCHANGE PROTEIN DSBE"/>
    <property type="match status" value="1"/>
</dbReference>
<evidence type="ECO:0000259" key="5">
    <source>
        <dbReference type="PROSITE" id="PS51352"/>
    </source>
</evidence>
<keyword evidence="7" id="KW-1185">Reference proteome</keyword>
<sequence>MKEKTTKSVVRELLCPFISHQRQVFLCLMLLFNTGALGQVPASAGLRAGGAVPEIKLKKGDPVPDLSFAGAGPGGSSLKLSDLKGKLVILDFWATWCGACISKIPTMEKLQKQFGDRISIIMVTYEKRTYTESFLKKLGNGKLPGLLRVSDDTTLQQVFKHRTLPHYALIDATGRYLLETGGEAITAANINALLSGRVKGIQTKKDTTTAYTSDMVLFDNGNGGPLPKTAYRSVFSGHVPGLGGFYSVRRLADTTVSRLSMTNLALPRLFGFVYGARKANFDLRRCVFLNKDLSRFTPENPGPEWYVNNTYCYELIVPKSLEHRKFQIAQKDLDILFPDIVVTRELMWRKCLALVRTSQEDKIKSQGGKPEVRADLFAYDMTNLSIKRFVNEMDLKFLQAQSYAIVDQTNYTDPVDLSLRAKLDDLEAVNRELSRYDLKFEMREQQIEMLVFRDREASRHPEKTAGQQNSN</sequence>
<dbReference type="EMBL" id="PYLS01000001">
    <property type="protein sequence ID" value="PST84975.1"/>
    <property type="molecule type" value="Genomic_DNA"/>
</dbReference>
<evidence type="ECO:0000313" key="6">
    <source>
        <dbReference type="EMBL" id="PST84975.1"/>
    </source>
</evidence>
<dbReference type="Proteomes" id="UP000240912">
    <property type="component" value="Unassembled WGS sequence"/>
</dbReference>
<dbReference type="OrthoDB" id="1118217at2"/>
<comment type="caution">
    <text evidence="6">The sequence shown here is derived from an EMBL/GenBank/DDBJ whole genome shotgun (WGS) entry which is preliminary data.</text>
</comment>
<dbReference type="InterPro" id="IPR013740">
    <property type="entry name" value="Redoxin"/>
</dbReference>
<accession>A0A2T3HR87</accession>
<dbReference type="PANTHER" id="PTHR42852">
    <property type="entry name" value="THIOL:DISULFIDE INTERCHANGE PROTEIN DSBE"/>
    <property type="match status" value="1"/>
</dbReference>
<dbReference type="GO" id="GO:0017004">
    <property type="term" value="P:cytochrome complex assembly"/>
    <property type="evidence" value="ECO:0007669"/>
    <property type="project" value="UniProtKB-KW"/>
</dbReference>
<dbReference type="RefSeq" id="WP_107213255.1">
    <property type="nucleotide sequence ID" value="NZ_KZ686268.1"/>
</dbReference>
<evidence type="ECO:0000256" key="3">
    <source>
        <dbReference type="ARBA" id="ARBA00023157"/>
    </source>
</evidence>
<evidence type="ECO:0000256" key="4">
    <source>
        <dbReference type="ARBA" id="ARBA00023284"/>
    </source>
</evidence>
<dbReference type="Gene3D" id="3.40.30.10">
    <property type="entry name" value="Glutaredoxin"/>
    <property type="match status" value="1"/>
</dbReference>
<comment type="subcellular location">
    <subcellularLocation>
        <location evidence="1">Cell envelope</location>
    </subcellularLocation>
</comment>
<dbReference type="GO" id="GO:0016491">
    <property type="term" value="F:oxidoreductase activity"/>
    <property type="evidence" value="ECO:0007669"/>
    <property type="project" value="InterPro"/>
</dbReference>
<dbReference type="CDD" id="cd02966">
    <property type="entry name" value="TlpA_like_family"/>
    <property type="match status" value="1"/>
</dbReference>
<name>A0A2T3HR87_9SPHI</name>
<keyword evidence="4" id="KW-0676">Redox-active center</keyword>
<keyword evidence="2" id="KW-0201">Cytochrome c-type biogenesis</keyword>
<dbReference type="InterPro" id="IPR050553">
    <property type="entry name" value="Thioredoxin_ResA/DsbE_sf"/>
</dbReference>
<organism evidence="6 7">
    <name type="scientific">Pedobacter yulinensis</name>
    <dbReference type="NCBI Taxonomy" id="2126353"/>
    <lineage>
        <taxon>Bacteria</taxon>
        <taxon>Pseudomonadati</taxon>
        <taxon>Bacteroidota</taxon>
        <taxon>Sphingobacteriia</taxon>
        <taxon>Sphingobacteriales</taxon>
        <taxon>Sphingobacteriaceae</taxon>
        <taxon>Pedobacter</taxon>
    </lineage>
</organism>
<protein>
    <recommendedName>
        <fullName evidence="5">Thioredoxin domain-containing protein</fullName>
    </recommendedName>
</protein>
<evidence type="ECO:0000313" key="7">
    <source>
        <dbReference type="Proteomes" id="UP000240912"/>
    </source>
</evidence>
<dbReference type="InterPro" id="IPR036249">
    <property type="entry name" value="Thioredoxin-like_sf"/>
</dbReference>